<protein>
    <submittedName>
        <fullName evidence="5">ABC transporter</fullName>
    </submittedName>
</protein>
<evidence type="ECO:0000313" key="6">
    <source>
        <dbReference type="Proteomes" id="UP000178943"/>
    </source>
</evidence>
<dbReference type="PANTHER" id="PTHR42939">
    <property type="entry name" value="ABC TRANSPORTER ATP-BINDING PROTEIN ALBC-RELATED"/>
    <property type="match status" value="1"/>
</dbReference>
<gene>
    <name evidence="5" type="ORF">A2Y62_17325</name>
</gene>
<dbReference type="PROSITE" id="PS00211">
    <property type="entry name" value="ABC_TRANSPORTER_1"/>
    <property type="match status" value="1"/>
</dbReference>
<dbReference type="InterPro" id="IPR017871">
    <property type="entry name" value="ABC_transporter-like_CS"/>
</dbReference>
<keyword evidence="1" id="KW-0813">Transport</keyword>
<dbReference type="CDD" id="cd03230">
    <property type="entry name" value="ABC_DR_subfamily_A"/>
    <property type="match status" value="1"/>
</dbReference>
<dbReference type="Proteomes" id="UP000178943">
    <property type="component" value="Unassembled WGS sequence"/>
</dbReference>
<keyword evidence="3" id="KW-0067">ATP-binding</keyword>
<dbReference type="STRING" id="1817863.A2Y62_17325"/>
<accession>A0A1F5VG29</accession>
<dbReference type="AlphaFoldDB" id="A0A1F5VG29"/>
<reference evidence="5 6" key="1">
    <citation type="journal article" date="2016" name="Nat. Commun.">
        <title>Thousands of microbial genomes shed light on interconnected biogeochemical processes in an aquifer system.</title>
        <authorList>
            <person name="Anantharaman K."/>
            <person name="Brown C.T."/>
            <person name="Hug L.A."/>
            <person name="Sharon I."/>
            <person name="Castelle C.J."/>
            <person name="Probst A.J."/>
            <person name="Thomas B.C."/>
            <person name="Singh A."/>
            <person name="Wilkins M.J."/>
            <person name="Karaoz U."/>
            <person name="Brodie E.L."/>
            <person name="Williams K.H."/>
            <person name="Hubbard S.S."/>
            <person name="Banfield J.F."/>
        </authorList>
    </citation>
    <scope>NUCLEOTIDE SEQUENCE [LARGE SCALE GENOMIC DNA]</scope>
</reference>
<dbReference type="GO" id="GO:0016887">
    <property type="term" value="F:ATP hydrolysis activity"/>
    <property type="evidence" value="ECO:0007669"/>
    <property type="project" value="InterPro"/>
</dbReference>
<evidence type="ECO:0000256" key="2">
    <source>
        <dbReference type="ARBA" id="ARBA00022741"/>
    </source>
</evidence>
<keyword evidence="2" id="KW-0547">Nucleotide-binding</keyword>
<dbReference type="Gene3D" id="3.40.50.300">
    <property type="entry name" value="P-loop containing nucleotide triphosphate hydrolases"/>
    <property type="match status" value="1"/>
</dbReference>
<name>A0A1F5VG29_9BACT</name>
<dbReference type="PANTHER" id="PTHR42939:SF1">
    <property type="entry name" value="ABC TRANSPORTER ATP-BINDING PROTEIN ALBC-RELATED"/>
    <property type="match status" value="1"/>
</dbReference>
<dbReference type="Pfam" id="PF00005">
    <property type="entry name" value="ABC_tran"/>
    <property type="match status" value="1"/>
</dbReference>
<organism evidence="5 6">
    <name type="scientific">Candidatus Fischerbacteria bacterium RBG_13_37_8</name>
    <dbReference type="NCBI Taxonomy" id="1817863"/>
    <lineage>
        <taxon>Bacteria</taxon>
        <taxon>Candidatus Fischeribacteriota</taxon>
    </lineage>
</organism>
<dbReference type="SUPFAM" id="SSF52540">
    <property type="entry name" value="P-loop containing nucleoside triphosphate hydrolases"/>
    <property type="match status" value="1"/>
</dbReference>
<comment type="caution">
    <text evidence="5">The sequence shown here is derived from an EMBL/GenBank/DDBJ whole genome shotgun (WGS) entry which is preliminary data.</text>
</comment>
<dbReference type="PROSITE" id="PS50893">
    <property type="entry name" value="ABC_TRANSPORTER_2"/>
    <property type="match status" value="1"/>
</dbReference>
<dbReference type="InterPro" id="IPR027417">
    <property type="entry name" value="P-loop_NTPase"/>
</dbReference>
<evidence type="ECO:0000313" key="5">
    <source>
        <dbReference type="EMBL" id="OGF62407.1"/>
    </source>
</evidence>
<evidence type="ECO:0000256" key="3">
    <source>
        <dbReference type="ARBA" id="ARBA00022840"/>
    </source>
</evidence>
<dbReference type="InterPro" id="IPR003593">
    <property type="entry name" value="AAA+_ATPase"/>
</dbReference>
<dbReference type="GO" id="GO:0005524">
    <property type="term" value="F:ATP binding"/>
    <property type="evidence" value="ECO:0007669"/>
    <property type="project" value="UniProtKB-KW"/>
</dbReference>
<evidence type="ECO:0000256" key="1">
    <source>
        <dbReference type="ARBA" id="ARBA00022448"/>
    </source>
</evidence>
<dbReference type="EMBL" id="MFGW01000180">
    <property type="protein sequence ID" value="OGF62407.1"/>
    <property type="molecule type" value="Genomic_DNA"/>
</dbReference>
<dbReference type="InterPro" id="IPR051782">
    <property type="entry name" value="ABC_Transporter_VariousFunc"/>
</dbReference>
<dbReference type="InterPro" id="IPR003439">
    <property type="entry name" value="ABC_transporter-like_ATP-bd"/>
</dbReference>
<evidence type="ECO:0000259" key="4">
    <source>
        <dbReference type="PROSITE" id="PS50893"/>
    </source>
</evidence>
<sequence length="243" mass="27075">MIEIKNLTKKYGELTAVNNLSMTIPKGKIFGFLGPNGAGKTTTIKIMTGLMKPTSGQILIAGYDIDKQNIQAKQCFGYVPDKGYLYEKLTAFEFLQFIVNVFNTDSNMNQYHVIHEYLELFSLLQWKDSLIESFSHGMRQRLLFAAALIHQPLAIIIDEPLAGLDPLGMRLIRTVLTDFAAKGNTVFMSTHSLSEAEKICDLLGIIHKGNLVAMGTFQEIKQKALLPDSPLEEIFLQLTSGSL</sequence>
<dbReference type="SMART" id="SM00382">
    <property type="entry name" value="AAA"/>
    <property type="match status" value="1"/>
</dbReference>
<proteinExistence type="predicted"/>
<feature type="domain" description="ABC transporter" evidence="4">
    <location>
        <begin position="2"/>
        <end position="233"/>
    </location>
</feature>